<dbReference type="EMBL" id="JARPTC010000006">
    <property type="protein sequence ID" value="MDO7786600.1"/>
    <property type="molecule type" value="Genomic_DNA"/>
</dbReference>
<gene>
    <name evidence="1" type="ORF">P6N53_05110</name>
</gene>
<dbReference type="InterPro" id="IPR006699">
    <property type="entry name" value="GlpP"/>
</dbReference>
<accession>A0AAW7ZCT2</accession>
<keyword evidence="2" id="KW-1185">Reference proteome</keyword>
<dbReference type="AlphaFoldDB" id="A0AAW7ZCT2"/>
<dbReference type="InterPro" id="IPR013785">
    <property type="entry name" value="Aldolase_TIM"/>
</dbReference>
<sequence>MQNWFNCLGQSRVIAAVRNAGDIQQACKSKVPIVFLLTGDLLTINQYVERIRGCGKGVFLHTDFIAGLSNDPAGIKYLAQQVRPNGIISTKGHLVKAAKNEGLLTVQRLFLIDTNAMEQGVNNLRQINPDVVEVMPGLIPRAISELKEQLPIPIIAGGLIKNKAEIEVALRAGACAVSMCDQNLWNYQ</sequence>
<dbReference type="Pfam" id="PF04309">
    <property type="entry name" value="G3P_antiterm"/>
    <property type="match status" value="1"/>
</dbReference>
<reference evidence="1" key="2">
    <citation type="submission" date="2023-03" db="EMBL/GenBank/DDBJ databases">
        <authorList>
            <person name="Zhang Z."/>
        </authorList>
    </citation>
    <scope>NUCLEOTIDE SEQUENCE</scope>
    <source>
        <strain evidence="1">DSA</strain>
    </source>
</reference>
<proteinExistence type="predicted"/>
<dbReference type="Proteomes" id="UP001172911">
    <property type="component" value="Unassembled WGS sequence"/>
</dbReference>
<organism evidence="1 2">
    <name type="scientific">Desulforamulus aquiferis</name>
    <dbReference type="NCBI Taxonomy" id="1397668"/>
    <lineage>
        <taxon>Bacteria</taxon>
        <taxon>Bacillati</taxon>
        <taxon>Bacillota</taxon>
        <taxon>Clostridia</taxon>
        <taxon>Eubacteriales</taxon>
        <taxon>Peptococcaceae</taxon>
        <taxon>Desulforamulus</taxon>
    </lineage>
</organism>
<comment type="caution">
    <text evidence="1">The sequence shown here is derived from an EMBL/GenBank/DDBJ whole genome shotgun (WGS) entry which is preliminary data.</text>
</comment>
<dbReference type="GO" id="GO:0006355">
    <property type="term" value="P:regulation of DNA-templated transcription"/>
    <property type="evidence" value="ECO:0007669"/>
    <property type="project" value="InterPro"/>
</dbReference>
<dbReference type="GO" id="GO:0006071">
    <property type="term" value="P:glycerol metabolic process"/>
    <property type="evidence" value="ECO:0007669"/>
    <property type="project" value="InterPro"/>
</dbReference>
<evidence type="ECO:0000313" key="2">
    <source>
        <dbReference type="Proteomes" id="UP001172911"/>
    </source>
</evidence>
<dbReference type="Gene3D" id="3.20.20.70">
    <property type="entry name" value="Aldolase class I"/>
    <property type="match status" value="1"/>
</dbReference>
<dbReference type="PANTHER" id="PTHR35787">
    <property type="entry name" value="GLYCEROL UPTAKE OPERON ANTITERMINATOR REGULATORY PROTEIN"/>
    <property type="match status" value="1"/>
</dbReference>
<dbReference type="RefSeq" id="WP_304541664.1">
    <property type="nucleotide sequence ID" value="NZ_JARPTC010000006.1"/>
</dbReference>
<name>A0AAW7ZCT2_9FIRM</name>
<evidence type="ECO:0000313" key="1">
    <source>
        <dbReference type="EMBL" id="MDO7786600.1"/>
    </source>
</evidence>
<dbReference type="PANTHER" id="PTHR35787:SF1">
    <property type="entry name" value="GLYCEROL UPTAKE OPERON ANTITERMINATOR REGULATORY PROTEIN"/>
    <property type="match status" value="1"/>
</dbReference>
<dbReference type="SUPFAM" id="SSF110391">
    <property type="entry name" value="GlpP-like"/>
    <property type="match status" value="1"/>
</dbReference>
<dbReference type="PIRSF" id="PIRSF016897">
    <property type="entry name" value="GlpP"/>
    <property type="match status" value="1"/>
</dbReference>
<protein>
    <submittedName>
        <fullName evidence="1">Glycerol-3-phosphate responsive antiterminator</fullName>
    </submittedName>
</protein>
<reference evidence="1" key="1">
    <citation type="journal article" date="2023" name="J. Hazard. Mater.">
        <title>Anaerobic biodegradation of pyrene and benzo[a]pyrene by a new sulfate-reducing Desulforamulus aquiferis strain DSA.</title>
        <authorList>
            <person name="Zhang Z."/>
            <person name="Sun J."/>
            <person name="Gong X."/>
            <person name="Wang C."/>
            <person name="Wang H."/>
        </authorList>
    </citation>
    <scope>NUCLEOTIDE SEQUENCE</scope>
    <source>
        <strain evidence="1">DSA</strain>
    </source>
</reference>